<proteinExistence type="predicted"/>
<gene>
    <name evidence="2" type="ORF">K1720_01600</name>
</gene>
<evidence type="ECO:0000256" key="1">
    <source>
        <dbReference type="SAM" id="Phobius"/>
    </source>
</evidence>
<feature type="transmembrane region" description="Helical" evidence="1">
    <location>
        <begin position="127"/>
        <end position="147"/>
    </location>
</feature>
<feature type="transmembrane region" description="Helical" evidence="1">
    <location>
        <begin position="12"/>
        <end position="32"/>
    </location>
</feature>
<evidence type="ECO:0000313" key="3">
    <source>
        <dbReference type="Proteomes" id="UP001056425"/>
    </source>
</evidence>
<protein>
    <submittedName>
        <fullName evidence="2">Uncharacterized protein</fullName>
    </submittedName>
</protein>
<dbReference type="KEGG" id="thei:K1720_01600"/>
<dbReference type="EMBL" id="CP080572">
    <property type="protein sequence ID" value="USH00198.1"/>
    <property type="molecule type" value="Genomic_DNA"/>
</dbReference>
<dbReference type="AlphaFoldDB" id="A0A9E7MB13"/>
<keyword evidence="1" id="KW-0472">Membrane</keyword>
<dbReference type="RefSeq" id="WP_251949489.1">
    <property type="nucleotide sequence ID" value="NZ_CP080572.1"/>
</dbReference>
<organism evidence="2 3">
    <name type="scientific">Thermococcus argininiproducens</name>
    <dbReference type="NCBI Taxonomy" id="2866384"/>
    <lineage>
        <taxon>Archaea</taxon>
        <taxon>Methanobacteriati</taxon>
        <taxon>Methanobacteriota</taxon>
        <taxon>Thermococci</taxon>
        <taxon>Thermococcales</taxon>
        <taxon>Thermococcaceae</taxon>
        <taxon>Thermococcus</taxon>
    </lineage>
</organism>
<keyword evidence="1" id="KW-1133">Transmembrane helix</keyword>
<dbReference type="Proteomes" id="UP001056425">
    <property type="component" value="Chromosome"/>
</dbReference>
<accession>A0A9E7MB13</accession>
<name>A0A9E7MB13_9EURY</name>
<sequence length="156" mass="17563">MVTFMDAIKYRLIRVGLLFLLLAIILSLISMYEVPKSGSWSGDLQAGEHLLGDSQFEKKYFISNRTLMLYSQNASLIIIHGNKIDVYKLKNESVILNPLSQPQINIESGEVNYTYNVKGVDYPYAPLAWIAFVMMLVGSALSLVGYVRFMEELKGG</sequence>
<keyword evidence="3" id="KW-1185">Reference proteome</keyword>
<keyword evidence="1" id="KW-0812">Transmembrane</keyword>
<evidence type="ECO:0000313" key="2">
    <source>
        <dbReference type="EMBL" id="USH00198.1"/>
    </source>
</evidence>
<dbReference type="GeneID" id="72776997"/>
<reference evidence="2 3" key="1">
    <citation type="submission" date="2021-08" db="EMBL/GenBank/DDBJ databases">
        <title>Thermococcus onnuriiensis IOH2.</title>
        <authorList>
            <person name="Park Y.-J."/>
        </authorList>
    </citation>
    <scope>NUCLEOTIDE SEQUENCE [LARGE SCALE GENOMIC DNA]</scope>
    <source>
        <strain evidence="2 3">IOH2</strain>
    </source>
</reference>